<evidence type="ECO:0000313" key="5">
    <source>
        <dbReference type="EMBL" id="MDV5392807.1"/>
    </source>
</evidence>
<dbReference type="SUPFAM" id="SSF48008">
    <property type="entry name" value="GntR ligand-binding domain-like"/>
    <property type="match status" value="1"/>
</dbReference>
<keyword evidence="1" id="KW-0805">Transcription regulation</keyword>
<dbReference type="InterPro" id="IPR011711">
    <property type="entry name" value="GntR_C"/>
</dbReference>
<dbReference type="PROSITE" id="PS50949">
    <property type="entry name" value="HTH_GNTR"/>
    <property type="match status" value="1"/>
</dbReference>
<dbReference type="EMBL" id="JASGOQ010000001">
    <property type="protein sequence ID" value="MDV5392807.1"/>
    <property type="molecule type" value="Genomic_DNA"/>
</dbReference>
<dbReference type="OrthoDB" id="9784545at2"/>
<dbReference type="Gene3D" id="1.20.120.530">
    <property type="entry name" value="GntR ligand-binding domain-like"/>
    <property type="match status" value="1"/>
</dbReference>
<dbReference type="Proteomes" id="UP001187859">
    <property type="component" value="Unassembled WGS sequence"/>
</dbReference>
<dbReference type="SMART" id="SM00895">
    <property type="entry name" value="FCD"/>
    <property type="match status" value="1"/>
</dbReference>
<sequence>MHNFKPIKQIKASSEVGQQLKNAILGGDYKAGDKLPSERELIELFQVSRTVVREAIKSLEASGLVEIRQGAMGGAFVKHLTFERLSDACHDMFMMGKLSLPELCQARILIEPQVTRMAAKNCTPAQAIALHEALRHENDSYAYPETVALRSEVHYLLAEMSGNRFLEAIVKSLLILLKNQTIKFEPPTDEIHPLGLHDVIVQAVIEKDEAKAEAAMLAHLEDFNRRLKEIELRYIKRQNNA</sequence>
<name>A0A1E3UU11_9GAMM</name>
<comment type="caution">
    <text evidence="5">The sequence shown here is derived from an EMBL/GenBank/DDBJ whole genome shotgun (WGS) entry which is preliminary data.</text>
</comment>
<dbReference type="RefSeq" id="WP_069453694.1">
    <property type="nucleotide sequence ID" value="NZ_AP026732.1"/>
</dbReference>
<evidence type="ECO:0000256" key="1">
    <source>
        <dbReference type="ARBA" id="ARBA00023015"/>
    </source>
</evidence>
<accession>A0A1E3UU11</accession>
<dbReference type="InterPro" id="IPR008920">
    <property type="entry name" value="TF_FadR/GntR_C"/>
</dbReference>
<keyword evidence="3" id="KW-0804">Transcription</keyword>
<evidence type="ECO:0000313" key="6">
    <source>
        <dbReference type="Proteomes" id="UP001187859"/>
    </source>
</evidence>
<dbReference type="PANTHER" id="PTHR43537:SF5">
    <property type="entry name" value="UXU OPERON TRANSCRIPTIONAL REGULATOR"/>
    <property type="match status" value="1"/>
</dbReference>
<dbReference type="Pfam" id="PF07729">
    <property type="entry name" value="FCD"/>
    <property type="match status" value="1"/>
</dbReference>
<dbReference type="SMART" id="SM00345">
    <property type="entry name" value="HTH_GNTR"/>
    <property type="match status" value="1"/>
</dbReference>
<dbReference type="SUPFAM" id="SSF46785">
    <property type="entry name" value="Winged helix' DNA-binding domain"/>
    <property type="match status" value="1"/>
</dbReference>
<proteinExistence type="predicted"/>
<evidence type="ECO:0000259" key="4">
    <source>
        <dbReference type="PROSITE" id="PS50949"/>
    </source>
</evidence>
<dbReference type="InterPro" id="IPR036390">
    <property type="entry name" value="WH_DNA-bd_sf"/>
</dbReference>
<keyword evidence="2" id="KW-0238">DNA-binding</keyword>
<dbReference type="PRINTS" id="PR00035">
    <property type="entry name" value="HTHGNTR"/>
</dbReference>
<dbReference type="InterPro" id="IPR036388">
    <property type="entry name" value="WH-like_DNA-bd_sf"/>
</dbReference>
<evidence type="ECO:0000256" key="3">
    <source>
        <dbReference type="ARBA" id="ARBA00023163"/>
    </source>
</evidence>
<dbReference type="GO" id="GO:0003677">
    <property type="term" value="F:DNA binding"/>
    <property type="evidence" value="ECO:0007669"/>
    <property type="project" value="UniProtKB-KW"/>
</dbReference>
<gene>
    <name evidence="5" type="ORF">QM089_21665</name>
</gene>
<evidence type="ECO:0000256" key="2">
    <source>
        <dbReference type="ARBA" id="ARBA00023125"/>
    </source>
</evidence>
<organism evidence="5 6">
    <name type="scientific">Shewanella xiamenensis</name>
    <dbReference type="NCBI Taxonomy" id="332186"/>
    <lineage>
        <taxon>Bacteria</taxon>
        <taxon>Pseudomonadati</taxon>
        <taxon>Pseudomonadota</taxon>
        <taxon>Gammaproteobacteria</taxon>
        <taxon>Alteromonadales</taxon>
        <taxon>Shewanellaceae</taxon>
        <taxon>Shewanella</taxon>
    </lineage>
</organism>
<dbReference type="Pfam" id="PF00392">
    <property type="entry name" value="GntR"/>
    <property type="match status" value="1"/>
</dbReference>
<dbReference type="InterPro" id="IPR000524">
    <property type="entry name" value="Tscrpt_reg_HTH_GntR"/>
</dbReference>
<feature type="domain" description="HTH gntR-type" evidence="4">
    <location>
        <begin position="10"/>
        <end position="80"/>
    </location>
</feature>
<dbReference type="AlphaFoldDB" id="A0A1E3UU11"/>
<protein>
    <submittedName>
        <fullName evidence="5">FadR/GntR family transcriptional regulator</fullName>
    </submittedName>
</protein>
<reference evidence="5" key="1">
    <citation type="submission" date="2023-05" db="EMBL/GenBank/DDBJ databases">
        <title>Colonisation of extended spectrum b-lactamase- and carbapenemase-producing bacteria on hospital surfaces from low- and middle-income countries.</title>
        <authorList>
            <person name="Nieto-Rosado M."/>
            <person name="Sands K."/>
            <person name="Iregbu K."/>
            <person name="Zahra R."/>
            <person name="Mazarati J.B."/>
            <person name="Mehtar S."/>
            <person name="Barnards-Group B."/>
            <person name="Walsh T.R."/>
        </authorList>
    </citation>
    <scope>NUCLEOTIDE SEQUENCE</scope>
    <source>
        <strain evidence="5">PP-E493</strain>
    </source>
</reference>
<dbReference type="Gene3D" id="1.10.10.10">
    <property type="entry name" value="Winged helix-like DNA-binding domain superfamily/Winged helix DNA-binding domain"/>
    <property type="match status" value="1"/>
</dbReference>
<dbReference type="PANTHER" id="PTHR43537">
    <property type="entry name" value="TRANSCRIPTIONAL REGULATOR, GNTR FAMILY"/>
    <property type="match status" value="1"/>
</dbReference>
<dbReference type="GO" id="GO:0003700">
    <property type="term" value="F:DNA-binding transcription factor activity"/>
    <property type="evidence" value="ECO:0007669"/>
    <property type="project" value="InterPro"/>
</dbReference>
<dbReference type="CDD" id="cd07377">
    <property type="entry name" value="WHTH_GntR"/>
    <property type="match status" value="1"/>
</dbReference>